<name>A0A517LMZ6_9PEZI</name>
<evidence type="ECO:0000313" key="2">
    <source>
        <dbReference type="EMBL" id="QDS77017.1"/>
    </source>
</evidence>
<keyword evidence="3" id="KW-1185">Reference proteome</keyword>
<dbReference type="Proteomes" id="UP000316270">
    <property type="component" value="Chromosome 16"/>
</dbReference>
<reference evidence="2 3" key="1">
    <citation type="submission" date="2019-07" db="EMBL/GenBank/DDBJ databases">
        <title>Finished genome of Venturia effusa.</title>
        <authorList>
            <person name="Young C.A."/>
            <person name="Cox M.P."/>
            <person name="Ganley A.R.D."/>
            <person name="David W.J."/>
        </authorList>
    </citation>
    <scope>NUCLEOTIDE SEQUENCE [LARGE SCALE GENOMIC DNA]</scope>
    <source>
        <strain evidence="3">albino</strain>
    </source>
</reference>
<protein>
    <submittedName>
        <fullName evidence="2">Uncharacterized protein</fullName>
    </submittedName>
</protein>
<organism evidence="2 3">
    <name type="scientific">Venturia effusa</name>
    <dbReference type="NCBI Taxonomy" id="50376"/>
    <lineage>
        <taxon>Eukaryota</taxon>
        <taxon>Fungi</taxon>
        <taxon>Dikarya</taxon>
        <taxon>Ascomycota</taxon>
        <taxon>Pezizomycotina</taxon>
        <taxon>Dothideomycetes</taxon>
        <taxon>Pleosporomycetidae</taxon>
        <taxon>Venturiales</taxon>
        <taxon>Venturiaceae</taxon>
        <taxon>Venturia</taxon>
    </lineage>
</organism>
<dbReference type="EMBL" id="CP042200">
    <property type="protein sequence ID" value="QDS77017.1"/>
    <property type="molecule type" value="Genomic_DNA"/>
</dbReference>
<gene>
    <name evidence="2" type="ORF">FKW77_006381</name>
</gene>
<sequence>MATSKPKSTAKAEALTKTKTTLTVKPVPKAKSTSKKPSQKASTKRKPRVTKTKSRRFKPNSFWGLPTELRQLTLFYTYTDRDMEKSICRRWGEARLIFGSHYFDTEYLEDWTLLLMDVGSKVRKETEFVRKKWFKRGWELARAKDNGK</sequence>
<dbReference type="AlphaFoldDB" id="A0A517LMZ6"/>
<feature type="region of interest" description="Disordered" evidence="1">
    <location>
        <begin position="1"/>
        <end position="55"/>
    </location>
</feature>
<dbReference type="OrthoDB" id="3936237at2759"/>
<feature type="compositionally biased region" description="Low complexity" evidence="1">
    <location>
        <begin position="9"/>
        <end position="31"/>
    </location>
</feature>
<proteinExistence type="predicted"/>
<accession>A0A517LMZ6</accession>
<evidence type="ECO:0000256" key="1">
    <source>
        <dbReference type="SAM" id="MobiDB-lite"/>
    </source>
</evidence>
<evidence type="ECO:0000313" key="3">
    <source>
        <dbReference type="Proteomes" id="UP000316270"/>
    </source>
</evidence>
<feature type="compositionally biased region" description="Basic residues" evidence="1">
    <location>
        <begin position="32"/>
        <end position="55"/>
    </location>
</feature>